<evidence type="ECO:0000313" key="8">
    <source>
        <dbReference type="Proteomes" id="UP001307889"/>
    </source>
</evidence>
<evidence type="ECO:0000256" key="6">
    <source>
        <dbReference type="RuleBase" id="RU363053"/>
    </source>
</evidence>
<reference evidence="7 8" key="1">
    <citation type="submission" date="2023-09" db="EMBL/GenBank/DDBJ databases">
        <title>Nesidiocoris tenuis whole genome shotgun sequence.</title>
        <authorList>
            <person name="Shibata T."/>
            <person name="Shimoda M."/>
            <person name="Kobayashi T."/>
            <person name="Uehara T."/>
        </authorList>
    </citation>
    <scope>NUCLEOTIDE SEQUENCE [LARGE SCALE GENOMIC DNA]</scope>
    <source>
        <strain evidence="7 8">Japan</strain>
    </source>
</reference>
<dbReference type="Pfam" id="PF04117">
    <property type="entry name" value="Mpv17_PMP22"/>
    <property type="match status" value="1"/>
</dbReference>
<dbReference type="Proteomes" id="UP001307889">
    <property type="component" value="Chromosome 6"/>
</dbReference>
<dbReference type="PANTHER" id="PTHR11266">
    <property type="entry name" value="PEROXISOMAL MEMBRANE PROTEIN 2, PXMP2 MPV17"/>
    <property type="match status" value="1"/>
</dbReference>
<accession>A0ABN7ASP5</accession>
<proteinExistence type="inferred from homology"/>
<evidence type="ECO:0000256" key="4">
    <source>
        <dbReference type="ARBA" id="ARBA00022989"/>
    </source>
</evidence>
<evidence type="ECO:0000256" key="2">
    <source>
        <dbReference type="ARBA" id="ARBA00006824"/>
    </source>
</evidence>
<evidence type="ECO:0000256" key="3">
    <source>
        <dbReference type="ARBA" id="ARBA00022692"/>
    </source>
</evidence>
<dbReference type="InterPro" id="IPR007248">
    <property type="entry name" value="Mpv17_PMP22"/>
</dbReference>
<feature type="transmembrane region" description="Helical" evidence="6">
    <location>
        <begin position="61"/>
        <end position="81"/>
    </location>
</feature>
<keyword evidence="8" id="KW-1185">Reference proteome</keyword>
<organism evidence="7 8">
    <name type="scientific">Nesidiocoris tenuis</name>
    <dbReference type="NCBI Taxonomy" id="355587"/>
    <lineage>
        <taxon>Eukaryota</taxon>
        <taxon>Metazoa</taxon>
        <taxon>Ecdysozoa</taxon>
        <taxon>Arthropoda</taxon>
        <taxon>Hexapoda</taxon>
        <taxon>Insecta</taxon>
        <taxon>Pterygota</taxon>
        <taxon>Neoptera</taxon>
        <taxon>Paraneoptera</taxon>
        <taxon>Hemiptera</taxon>
        <taxon>Heteroptera</taxon>
        <taxon>Panheteroptera</taxon>
        <taxon>Cimicomorpha</taxon>
        <taxon>Miridae</taxon>
        <taxon>Dicyphina</taxon>
        <taxon>Nesidiocoris</taxon>
    </lineage>
</organism>
<keyword evidence="3 6" id="KW-0812">Transmembrane</keyword>
<protein>
    <submittedName>
        <fullName evidence="7">Peroxisomal membrane protein</fullName>
    </submittedName>
</protein>
<evidence type="ECO:0000313" key="7">
    <source>
        <dbReference type="EMBL" id="BES95232.1"/>
    </source>
</evidence>
<evidence type="ECO:0000256" key="5">
    <source>
        <dbReference type="ARBA" id="ARBA00023136"/>
    </source>
</evidence>
<name>A0ABN7ASP5_9HEMI</name>
<gene>
    <name evidence="7" type="ORF">NTJ_08042</name>
</gene>
<comment type="subcellular location">
    <subcellularLocation>
        <location evidence="1">Membrane</location>
        <topology evidence="1">Multi-pass membrane protein</topology>
    </subcellularLocation>
</comment>
<evidence type="ECO:0000256" key="1">
    <source>
        <dbReference type="ARBA" id="ARBA00004141"/>
    </source>
</evidence>
<dbReference type="EMBL" id="AP028914">
    <property type="protein sequence ID" value="BES95232.1"/>
    <property type="molecule type" value="Genomic_DNA"/>
</dbReference>
<feature type="transmembrane region" description="Helical" evidence="6">
    <location>
        <begin position="163"/>
        <end position="180"/>
    </location>
</feature>
<sequence length="190" mass="21867">MSLSKSVQRAAFGFLTDYLQAIYLRPLRTKAYTSCVIATLGNLSSQRIAGNKSIDWNSVRAFALFGLLFGGTVPHYFFMLLEKCVGKNSANPVLVKLAIERLMYAPCYQVLSLYMLARFEGKDHDEASNQLSKLYWQVLRTNWMFLSMFQLLNLWLVPPMLRVLVVNFIGFGWSIYLASARRKEQERRSK</sequence>
<comment type="similarity">
    <text evidence="2 6">Belongs to the peroxisomal membrane protein PXMP2/4 family.</text>
</comment>
<dbReference type="PANTHER" id="PTHR11266:SF80">
    <property type="entry name" value="PEROXISOMAL MEMBRANE PROTEIN 2"/>
    <property type="match status" value="1"/>
</dbReference>
<keyword evidence="5 6" id="KW-0472">Membrane</keyword>
<keyword evidence="4 6" id="KW-1133">Transmembrane helix</keyword>